<keyword evidence="3" id="KW-1185">Reference proteome</keyword>
<protein>
    <submittedName>
        <fullName evidence="2">Uncharacterized protein</fullName>
    </submittedName>
</protein>
<evidence type="ECO:0000313" key="3">
    <source>
        <dbReference type="Proteomes" id="UP001189429"/>
    </source>
</evidence>
<evidence type="ECO:0000313" key="2">
    <source>
        <dbReference type="EMBL" id="CAK0843541.1"/>
    </source>
</evidence>
<comment type="caution">
    <text evidence="2">The sequence shown here is derived from an EMBL/GenBank/DDBJ whole genome shotgun (WGS) entry which is preliminary data.</text>
</comment>
<feature type="region of interest" description="Disordered" evidence="1">
    <location>
        <begin position="76"/>
        <end position="99"/>
    </location>
</feature>
<gene>
    <name evidence="2" type="ORF">PCOR1329_LOCUS37860</name>
</gene>
<organism evidence="2 3">
    <name type="scientific">Prorocentrum cordatum</name>
    <dbReference type="NCBI Taxonomy" id="2364126"/>
    <lineage>
        <taxon>Eukaryota</taxon>
        <taxon>Sar</taxon>
        <taxon>Alveolata</taxon>
        <taxon>Dinophyceae</taxon>
        <taxon>Prorocentrales</taxon>
        <taxon>Prorocentraceae</taxon>
        <taxon>Prorocentrum</taxon>
    </lineage>
</organism>
<sequence length="99" mass="11399">MSKKEFARLLDRLRGEHSERVRFCKRGGGSAVVENRWEGSRKIEFGIEEVEEPSSLDAVLKDAERCSVLWRKSHGGKAPRMEVKTRPLRTRRMPRSCAS</sequence>
<name>A0ABN9TCT7_9DINO</name>
<accession>A0ABN9TCT7</accession>
<evidence type="ECO:0000256" key="1">
    <source>
        <dbReference type="SAM" id="MobiDB-lite"/>
    </source>
</evidence>
<dbReference type="Proteomes" id="UP001189429">
    <property type="component" value="Unassembled WGS sequence"/>
</dbReference>
<proteinExistence type="predicted"/>
<reference evidence="2" key="1">
    <citation type="submission" date="2023-10" db="EMBL/GenBank/DDBJ databases">
        <authorList>
            <person name="Chen Y."/>
            <person name="Shah S."/>
            <person name="Dougan E. K."/>
            <person name="Thang M."/>
            <person name="Chan C."/>
        </authorList>
    </citation>
    <scope>NUCLEOTIDE SEQUENCE [LARGE SCALE GENOMIC DNA]</scope>
</reference>
<dbReference type="EMBL" id="CAUYUJ010014586">
    <property type="protein sequence ID" value="CAK0843541.1"/>
    <property type="molecule type" value="Genomic_DNA"/>
</dbReference>
<feature type="compositionally biased region" description="Basic residues" evidence="1">
    <location>
        <begin position="86"/>
        <end position="99"/>
    </location>
</feature>